<keyword evidence="1" id="KW-0472">Membrane</keyword>
<gene>
    <name evidence="2" type="ORF">MSIBF_A1510006</name>
</gene>
<dbReference type="AlphaFoldDB" id="A0A098E984"/>
<evidence type="ECO:0000256" key="1">
    <source>
        <dbReference type="SAM" id="Phobius"/>
    </source>
</evidence>
<proteinExistence type="predicted"/>
<protein>
    <submittedName>
        <fullName evidence="2">Uncharacterized protein</fullName>
    </submittedName>
</protein>
<organism evidence="2">
    <name type="scientific">groundwater metagenome</name>
    <dbReference type="NCBI Taxonomy" id="717931"/>
    <lineage>
        <taxon>unclassified sequences</taxon>
        <taxon>metagenomes</taxon>
        <taxon>ecological metagenomes</taxon>
    </lineage>
</organism>
<keyword evidence="1" id="KW-0812">Transmembrane</keyword>
<accession>A0A098E984</accession>
<sequence length="76" mass="8447">MCPELNSDSVLMFIAIKFSLSEFSSINLCASYASMFFIVVFVVVVVCNGVSGVFVAVDVFHDYRLLTELNITTMNH</sequence>
<reference evidence="2" key="1">
    <citation type="submission" date="2014-09" db="EMBL/GenBank/DDBJ databases">
        <authorList>
            <person name="Probst J Alexander"/>
        </authorList>
    </citation>
    <scope>NUCLEOTIDE SEQUENCE</scope>
</reference>
<keyword evidence="1" id="KW-1133">Transmembrane helix</keyword>
<name>A0A098E984_9ZZZZ</name>
<feature type="transmembrane region" description="Helical" evidence="1">
    <location>
        <begin position="32"/>
        <end position="57"/>
    </location>
</feature>
<evidence type="ECO:0000313" key="2">
    <source>
        <dbReference type="EMBL" id="CEG11540.1"/>
    </source>
</evidence>
<dbReference type="EMBL" id="CCXY01000059">
    <property type="protein sequence ID" value="CEG11540.1"/>
    <property type="molecule type" value="Genomic_DNA"/>
</dbReference>